<reference evidence="4 5" key="1">
    <citation type="submission" date="2021-06" db="EMBL/GenBank/DDBJ databases">
        <title>Complete genome sequence of the secondary alcohol utilizing methanogen Methanospirillum hungatei strain GP1.</title>
        <authorList>
            <person name="Day L.A."/>
            <person name="Costa K.C."/>
        </authorList>
    </citation>
    <scope>NUCLEOTIDE SEQUENCE [LARGE SCALE GENOMIC DNA]</scope>
    <source>
        <strain evidence="4 5">GP1</strain>
    </source>
</reference>
<organism evidence="4 5">
    <name type="scientific">Methanospirillum hungatei</name>
    <dbReference type="NCBI Taxonomy" id="2203"/>
    <lineage>
        <taxon>Archaea</taxon>
        <taxon>Methanobacteriati</taxon>
        <taxon>Methanobacteriota</taxon>
        <taxon>Stenosarchaea group</taxon>
        <taxon>Methanomicrobia</taxon>
        <taxon>Methanomicrobiales</taxon>
        <taxon>Methanospirillaceae</taxon>
        <taxon>Methanospirillum</taxon>
    </lineage>
</organism>
<dbReference type="InterPro" id="IPR052190">
    <property type="entry name" value="Euk-Arch_PrmC-MTase"/>
</dbReference>
<protein>
    <submittedName>
        <fullName evidence="4">50S ribosomal protein L11 methyltransferase</fullName>
    </submittedName>
</protein>
<dbReference type="GO" id="GO:0008276">
    <property type="term" value="F:protein methyltransferase activity"/>
    <property type="evidence" value="ECO:0007669"/>
    <property type="project" value="TreeGrafter"/>
</dbReference>
<evidence type="ECO:0000256" key="1">
    <source>
        <dbReference type="ARBA" id="ARBA00022603"/>
    </source>
</evidence>
<dbReference type="GO" id="GO:0032259">
    <property type="term" value="P:methylation"/>
    <property type="evidence" value="ECO:0007669"/>
    <property type="project" value="UniProtKB-KW"/>
</dbReference>
<keyword evidence="4" id="KW-0687">Ribonucleoprotein</keyword>
<dbReference type="CDD" id="cd02440">
    <property type="entry name" value="AdoMet_MTases"/>
    <property type="match status" value="1"/>
</dbReference>
<dbReference type="PANTHER" id="PTHR45875">
    <property type="entry name" value="METHYLTRANSFERASE N6AMT1"/>
    <property type="match status" value="1"/>
</dbReference>
<dbReference type="OrthoDB" id="27149at2157"/>
<evidence type="ECO:0000256" key="2">
    <source>
        <dbReference type="ARBA" id="ARBA00022679"/>
    </source>
</evidence>
<dbReference type="GO" id="GO:0008757">
    <property type="term" value="F:S-adenosylmethionine-dependent methyltransferase activity"/>
    <property type="evidence" value="ECO:0007669"/>
    <property type="project" value="TreeGrafter"/>
</dbReference>
<dbReference type="NCBIfam" id="TIGR00537">
    <property type="entry name" value="hemK_rel_arch"/>
    <property type="match status" value="1"/>
</dbReference>
<dbReference type="Proteomes" id="UP000694228">
    <property type="component" value="Chromosome"/>
</dbReference>
<gene>
    <name evidence="4" type="ORF">KSK55_08760</name>
</gene>
<keyword evidence="2" id="KW-0808">Transferase</keyword>
<keyword evidence="1 4" id="KW-0489">Methyltransferase</keyword>
<dbReference type="AlphaFoldDB" id="A0A8F5ZH05"/>
<dbReference type="GO" id="GO:0035657">
    <property type="term" value="C:eRF1 methyltransferase complex"/>
    <property type="evidence" value="ECO:0007669"/>
    <property type="project" value="TreeGrafter"/>
</dbReference>
<dbReference type="GO" id="GO:0005840">
    <property type="term" value="C:ribosome"/>
    <property type="evidence" value="ECO:0007669"/>
    <property type="project" value="UniProtKB-KW"/>
</dbReference>
<keyword evidence="4" id="KW-0689">Ribosomal protein</keyword>
<proteinExistence type="predicted"/>
<evidence type="ECO:0000256" key="3">
    <source>
        <dbReference type="ARBA" id="ARBA00022691"/>
    </source>
</evidence>
<sequence>MGSVSDPTQVYPPREDTFFLLRHAQKELKPDDIVLEVGTGSGYIAAHLDGCLYVVATDINPHAAIMAKLNGLNVVRTDIAAGICRIFTFVLFNPPYIPTHPEEKCDDWLEYALDGGFDGREPLRRFLLQIPEVLTPDGRILVLISSLQDFEKCEELFIKFGYFFQTIGNEILDDGEELRIYHLQK</sequence>
<dbReference type="PANTHER" id="PTHR45875:SF1">
    <property type="entry name" value="METHYLTRANSFERASE N6AMT1"/>
    <property type="match status" value="1"/>
</dbReference>
<evidence type="ECO:0000313" key="4">
    <source>
        <dbReference type="EMBL" id="QXO96399.1"/>
    </source>
</evidence>
<dbReference type="InterPro" id="IPR004557">
    <property type="entry name" value="PrmC-related"/>
</dbReference>
<name>A0A8F5ZH05_METHU</name>
<keyword evidence="3" id="KW-0949">S-adenosyl-L-methionine</keyword>
<accession>A0A8F5ZH05</accession>
<evidence type="ECO:0000313" key="5">
    <source>
        <dbReference type="Proteomes" id="UP000694228"/>
    </source>
</evidence>
<dbReference type="EMBL" id="CP077107">
    <property type="protein sequence ID" value="QXO96399.1"/>
    <property type="molecule type" value="Genomic_DNA"/>
</dbReference>